<dbReference type="Proteomes" id="UP001498398">
    <property type="component" value="Unassembled WGS sequence"/>
</dbReference>
<accession>A0ABR1IZM3</accession>
<dbReference type="SUPFAM" id="SSF54695">
    <property type="entry name" value="POZ domain"/>
    <property type="match status" value="1"/>
</dbReference>
<evidence type="ECO:0000313" key="3">
    <source>
        <dbReference type="Proteomes" id="UP001498398"/>
    </source>
</evidence>
<gene>
    <name evidence="2" type="ORF">VKT23_016300</name>
</gene>
<reference evidence="2 3" key="1">
    <citation type="submission" date="2024-01" db="EMBL/GenBank/DDBJ databases">
        <title>A draft genome for the cacao thread blight pathogen Marasmiellus scandens.</title>
        <authorList>
            <person name="Baruah I.K."/>
            <person name="Leung J."/>
            <person name="Bukari Y."/>
            <person name="Amoako-Attah I."/>
            <person name="Meinhardt L.W."/>
            <person name="Bailey B.A."/>
            <person name="Cohen S.P."/>
        </authorList>
    </citation>
    <scope>NUCLEOTIDE SEQUENCE [LARGE SCALE GENOMIC DNA]</scope>
    <source>
        <strain evidence="2 3">GH-19</strain>
    </source>
</reference>
<dbReference type="InterPro" id="IPR011333">
    <property type="entry name" value="SKP1/BTB/POZ_sf"/>
</dbReference>
<sequence>MFQVASHPTSFAMHGHGRRDSVASPASNPPMSPTVQLPRKLARPEYAEVSSSAIMAAAPELASVPPEYIRQLLRPKEAEMHAGLNALAPSHIPNSLPKSHLPSHLTIPLRHVSSAVPPTYPTHALAVYSSRSSSDSQALIIPVHSLVLAAHCARLPILPKSSPYESSSRVQIPVIPVSLPSPHAFPIIRKFLYTHSLESVLKSLIPVPSNLQSLSRETVRATMASHSTLHQLAKYLCEASHYNMQTLTTHAAHVKDFWQDIVSLGIHDMALWDTLDLAWEIVLAALNICATRGQ</sequence>
<comment type="caution">
    <text evidence="2">The sequence shown here is derived from an EMBL/GenBank/DDBJ whole genome shotgun (WGS) entry which is preliminary data.</text>
</comment>
<name>A0ABR1IZM3_9AGAR</name>
<protein>
    <recommendedName>
        <fullName evidence="4">Clp1-like protein</fullName>
    </recommendedName>
</protein>
<organism evidence="2 3">
    <name type="scientific">Marasmiellus scandens</name>
    <dbReference type="NCBI Taxonomy" id="2682957"/>
    <lineage>
        <taxon>Eukaryota</taxon>
        <taxon>Fungi</taxon>
        <taxon>Dikarya</taxon>
        <taxon>Basidiomycota</taxon>
        <taxon>Agaricomycotina</taxon>
        <taxon>Agaricomycetes</taxon>
        <taxon>Agaricomycetidae</taxon>
        <taxon>Agaricales</taxon>
        <taxon>Marasmiineae</taxon>
        <taxon>Omphalotaceae</taxon>
        <taxon>Marasmiellus</taxon>
    </lineage>
</organism>
<dbReference type="EMBL" id="JBANRG010000060">
    <property type="protein sequence ID" value="KAK7442023.1"/>
    <property type="molecule type" value="Genomic_DNA"/>
</dbReference>
<feature type="region of interest" description="Disordered" evidence="1">
    <location>
        <begin position="1"/>
        <end position="39"/>
    </location>
</feature>
<proteinExistence type="predicted"/>
<evidence type="ECO:0008006" key="4">
    <source>
        <dbReference type="Google" id="ProtNLM"/>
    </source>
</evidence>
<keyword evidence="3" id="KW-1185">Reference proteome</keyword>
<dbReference type="Gene3D" id="3.30.710.10">
    <property type="entry name" value="Potassium Channel Kv1.1, Chain A"/>
    <property type="match status" value="1"/>
</dbReference>
<evidence type="ECO:0000313" key="2">
    <source>
        <dbReference type="EMBL" id="KAK7442023.1"/>
    </source>
</evidence>
<evidence type="ECO:0000256" key="1">
    <source>
        <dbReference type="SAM" id="MobiDB-lite"/>
    </source>
</evidence>